<dbReference type="CDD" id="cd01347">
    <property type="entry name" value="ligand_gated_channel"/>
    <property type="match status" value="1"/>
</dbReference>
<keyword evidence="11 14" id="KW-0472">Membrane</keyword>
<dbReference type="EMBL" id="QJUP01000002">
    <property type="protein sequence ID" value="TBU99199.1"/>
    <property type="molecule type" value="Genomic_DNA"/>
</dbReference>
<dbReference type="GO" id="GO:0038023">
    <property type="term" value="F:signaling receptor activity"/>
    <property type="evidence" value="ECO:0007669"/>
    <property type="project" value="InterPro"/>
</dbReference>
<organism evidence="19 20">
    <name type="scientific">Stutzerimonas kirkiae</name>
    <dbReference type="NCBI Taxonomy" id="2211392"/>
    <lineage>
        <taxon>Bacteria</taxon>
        <taxon>Pseudomonadati</taxon>
        <taxon>Pseudomonadota</taxon>
        <taxon>Gammaproteobacteria</taxon>
        <taxon>Pseudomonadales</taxon>
        <taxon>Pseudomonadaceae</taxon>
        <taxon>Stutzerimonas</taxon>
    </lineage>
</organism>
<feature type="signal peptide" evidence="17">
    <location>
        <begin position="1"/>
        <end position="34"/>
    </location>
</feature>
<keyword evidence="9" id="KW-0406">Ion transport</keyword>
<dbReference type="PANTHER" id="PTHR32552:SF74">
    <property type="entry name" value="HYDROXAMATE SIDEROPHORE RECEPTOR FHUE"/>
    <property type="match status" value="1"/>
</dbReference>
<dbReference type="RefSeq" id="WP_131182923.1">
    <property type="nucleotide sequence ID" value="NZ_QJUO01000001.1"/>
</dbReference>
<feature type="short sequence motif" description="TonB C-terminal box" evidence="15">
    <location>
        <begin position="814"/>
        <end position="831"/>
    </location>
</feature>
<sequence length="831" mass="91840">MTRQHHSLARQVRQVLLLGLLSAPLAGLPGVAQAAGEAASYSIQAGSLSQALTRFAAEAGITLQFSPDLTEGLVSPGLSGGFSVEQGLAQLLANTRLQAVGQGNGVYVLVLVSEQEQGEEGIQLPDLAVSARRTQSATTERSGSYGSSTGTTALPFNASLRDTPQSVSVITRQMLDDKKIDNLIDVVEHTPGLSISRYESNRGSMFSRGFKIENYLIDGVPTTIDEQWSAGEILNGTSIYDRVEVLRGSDGLMTGVGNPSAVINMVRKRADSKELKGSVSAEGGSWSHYGASLDVSAPLSPSGGTRGRLVLDHDQEDSHVDYLESRKDVFYGTLEQDIGDRTLLSAGFSHQKDDTNGPTWGGLPAWTMNGDYSQVVALKTKRSQGVSPDWTYWDSDYSNWFVEAEHRFNDNWNARARYSRGERESEAKIAMLYSYPLDSETGKSGLFYTLFPGYVYKLYMPGYAGIYYVENIKNDVNLQFDGTFQLLGRNHEAAFGYDRSKERFTADSRPGSISADDIPGFRDFAGHVAEPDYWFRRNNKKHEITQEAFYAASRIELADPLKLIVGGRLIDYQVDDIKTSANSFESNNEVVPYAGLVLNLNRQLSAYASYTSIFQPQNYRDIDNKLLAPIEGNTYEAGLKGMFFDDRLSASLSVYRMEQDNVAQSIGQAPDDPTRQAYKSIDGVVSKGYEAEIAGEVTENWQVYAGYSQFKARDANGNDVNSLIPRRQLTMFTSYRLPGALNALTVGGGVRWQSKVWVHQPVAKTLGVPRLEQESYAIVDLMARYQVDANWSAQLNIKNALDKKYFAPTEDGLQLYWQEPRNAELSVKYQF</sequence>
<proteinExistence type="inferred from homology"/>
<evidence type="ECO:0000256" key="16">
    <source>
        <dbReference type="RuleBase" id="RU003357"/>
    </source>
</evidence>
<evidence type="ECO:0000256" key="4">
    <source>
        <dbReference type="ARBA" id="ARBA00022452"/>
    </source>
</evidence>
<keyword evidence="12 19" id="KW-0675">Receptor</keyword>
<evidence type="ECO:0000259" key="18">
    <source>
        <dbReference type="SMART" id="SM00965"/>
    </source>
</evidence>
<evidence type="ECO:0000256" key="15">
    <source>
        <dbReference type="PROSITE-ProRule" id="PRU10144"/>
    </source>
</evidence>
<evidence type="ECO:0000256" key="8">
    <source>
        <dbReference type="ARBA" id="ARBA00023004"/>
    </source>
</evidence>
<evidence type="ECO:0000256" key="5">
    <source>
        <dbReference type="ARBA" id="ARBA00022496"/>
    </source>
</evidence>
<evidence type="ECO:0000256" key="11">
    <source>
        <dbReference type="ARBA" id="ARBA00023136"/>
    </source>
</evidence>
<keyword evidence="7 17" id="KW-0732">Signal</keyword>
<keyword evidence="10 16" id="KW-0798">TonB box</keyword>
<keyword evidence="6 14" id="KW-0812">Transmembrane</keyword>
<keyword evidence="4 14" id="KW-1134">Transmembrane beta strand</keyword>
<evidence type="ECO:0000256" key="10">
    <source>
        <dbReference type="ARBA" id="ARBA00023077"/>
    </source>
</evidence>
<dbReference type="NCBIfam" id="TIGR01783">
    <property type="entry name" value="TonB-siderophor"/>
    <property type="match status" value="1"/>
</dbReference>
<dbReference type="Gene3D" id="3.55.50.30">
    <property type="match status" value="1"/>
</dbReference>
<dbReference type="SUPFAM" id="SSF56935">
    <property type="entry name" value="Porins"/>
    <property type="match status" value="1"/>
</dbReference>
<evidence type="ECO:0000256" key="13">
    <source>
        <dbReference type="ARBA" id="ARBA00023237"/>
    </source>
</evidence>
<keyword evidence="3 14" id="KW-0813">Transport</keyword>
<feature type="chain" id="PRO_5020895522" evidence="17">
    <location>
        <begin position="35"/>
        <end position="831"/>
    </location>
</feature>
<evidence type="ECO:0000256" key="1">
    <source>
        <dbReference type="ARBA" id="ARBA00004571"/>
    </source>
</evidence>
<evidence type="ECO:0000256" key="3">
    <source>
        <dbReference type="ARBA" id="ARBA00022448"/>
    </source>
</evidence>
<evidence type="ECO:0000256" key="7">
    <source>
        <dbReference type="ARBA" id="ARBA00022729"/>
    </source>
</evidence>
<comment type="similarity">
    <text evidence="2 14 16">Belongs to the TonB-dependent receptor family.</text>
</comment>
<keyword evidence="8" id="KW-0408">Iron</keyword>
<dbReference type="InterPro" id="IPR012910">
    <property type="entry name" value="Plug_dom"/>
</dbReference>
<dbReference type="InterPro" id="IPR037066">
    <property type="entry name" value="Plug_dom_sf"/>
</dbReference>
<dbReference type="Gene3D" id="2.170.130.10">
    <property type="entry name" value="TonB-dependent receptor, plug domain"/>
    <property type="match status" value="1"/>
</dbReference>
<dbReference type="AlphaFoldDB" id="A0A4Q9REF8"/>
<accession>A0A4Q9REF8</accession>
<evidence type="ECO:0000313" key="19">
    <source>
        <dbReference type="EMBL" id="TBU99199.1"/>
    </source>
</evidence>
<keyword evidence="5" id="KW-0410">Iron transport</keyword>
<evidence type="ECO:0000256" key="12">
    <source>
        <dbReference type="ARBA" id="ARBA00023170"/>
    </source>
</evidence>
<dbReference type="PANTHER" id="PTHR32552">
    <property type="entry name" value="FERRICHROME IRON RECEPTOR-RELATED"/>
    <property type="match status" value="1"/>
</dbReference>
<dbReference type="Pfam" id="PF07715">
    <property type="entry name" value="Plug"/>
    <property type="match status" value="1"/>
</dbReference>
<comment type="caution">
    <text evidence="19">The sequence shown here is derived from an EMBL/GenBank/DDBJ whole genome shotgun (WGS) entry which is preliminary data.</text>
</comment>
<dbReference type="InterPro" id="IPR010105">
    <property type="entry name" value="TonB_sidphr_rcpt"/>
</dbReference>
<dbReference type="SMART" id="SM00965">
    <property type="entry name" value="STN"/>
    <property type="match status" value="1"/>
</dbReference>
<reference evidence="19 20" key="1">
    <citation type="submission" date="2018-06" db="EMBL/GenBank/DDBJ databases">
        <title>Three novel Pseudomonas species isolated from symptomatic oak.</title>
        <authorList>
            <person name="Bueno-Gonzalez V."/>
            <person name="Brady C."/>
        </authorList>
    </citation>
    <scope>NUCLEOTIDE SEQUENCE [LARGE SCALE GENOMIC DNA]</scope>
    <source>
        <strain evidence="19 20">P17C</strain>
    </source>
</reference>
<dbReference type="Proteomes" id="UP000292639">
    <property type="component" value="Unassembled WGS sequence"/>
</dbReference>
<dbReference type="InterPro" id="IPR039426">
    <property type="entry name" value="TonB-dep_rcpt-like"/>
</dbReference>
<evidence type="ECO:0000256" key="17">
    <source>
        <dbReference type="SAM" id="SignalP"/>
    </source>
</evidence>
<keyword evidence="13 14" id="KW-0998">Cell outer membrane</keyword>
<comment type="subcellular location">
    <subcellularLocation>
        <location evidence="1 14">Cell outer membrane</location>
        <topology evidence="1 14">Multi-pass membrane protein</topology>
    </subcellularLocation>
</comment>
<gene>
    <name evidence="19" type="ORF">DNJ96_02505</name>
</gene>
<keyword evidence="20" id="KW-1185">Reference proteome</keyword>
<dbReference type="FunFam" id="2.170.130.10:FF:000010">
    <property type="entry name" value="Ferripyoverdine receptor"/>
    <property type="match status" value="1"/>
</dbReference>
<evidence type="ECO:0000313" key="20">
    <source>
        <dbReference type="Proteomes" id="UP000292639"/>
    </source>
</evidence>
<dbReference type="Pfam" id="PF07660">
    <property type="entry name" value="STN"/>
    <property type="match status" value="1"/>
</dbReference>
<evidence type="ECO:0000256" key="9">
    <source>
        <dbReference type="ARBA" id="ARBA00023065"/>
    </source>
</evidence>
<dbReference type="GO" id="GO:0009279">
    <property type="term" value="C:cell outer membrane"/>
    <property type="evidence" value="ECO:0007669"/>
    <property type="project" value="UniProtKB-SubCell"/>
</dbReference>
<dbReference type="InterPro" id="IPR036942">
    <property type="entry name" value="Beta-barrel_TonB_sf"/>
</dbReference>
<dbReference type="PROSITE" id="PS52016">
    <property type="entry name" value="TONB_DEPENDENT_REC_3"/>
    <property type="match status" value="1"/>
</dbReference>
<dbReference type="GO" id="GO:0015891">
    <property type="term" value="P:siderophore transport"/>
    <property type="evidence" value="ECO:0007669"/>
    <property type="project" value="InterPro"/>
</dbReference>
<dbReference type="Gene3D" id="2.40.170.20">
    <property type="entry name" value="TonB-dependent receptor, beta-barrel domain"/>
    <property type="match status" value="1"/>
</dbReference>
<dbReference type="PROSITE" id="PS01156">
    <property type="entry name" value="TONB_DEPENDENT_REC_2"/>
    <property type="match status" value="1"/>
</dbReference>
<protein>
    <submittedName>
        <fullName evidence="19">TonB-dependent siderophore receptor</fullName>
    </submittedName>
</protein>
<dbReference type="GO" id="GO:0015344">
    <property type="term" value="F:siderophore uptake transmembrane transporter activity"/>
    <property type="evidence" value="ECO:0007669"/>
    <property type="project" value="TreeGrafter"/>
</dbReference>
<dbReference type="InterPro" id="IPR011662">
    <property type="entry name" value="Secretin/TonB_short_N"/>
</dbReference>
<evidence type="ECO:0000256" key="6">
    <source>
        <dbReference type="ARBA" id="ARBA00022692"/>
    </source>
</evidence>
<dbReference type="InterPro" id="IPR000531">
    <property type="entry name" value="Beta-barrel_TonB"/>
</dbReference>
<name>A0A4Q9REF8_9GAMM</name>
<feature type="domain" description="Secretin/TonB short N-terminal" evidence="18">
    <location>
        <begin position="61"/>
        <end position="112"/>
    </location>
</feature>
<evidence type="ECO:0000256" key="2">
    <source>
        <dbReference type="ARBA" id="ARBA00009810"/>
    </source>
</evidence>
<evidence type="ECO:0000256" key="14">
    <source>
        <dbReference type="PROSITE-ProRule" id="PRU01360"/>
    </source>
</evidence>
<dbReference type="OrthoDB" id="8663017at2"/>
<dbReference type="Pfam" id="PF00593">
    <property type="entry name" value="TonB_dep_Rec_b-barrel"/>
    <property type="match status" value="1"/>
</dbReference>
<dbReference type="InterPro" id="IPR010917">
    <property type="entry name" value="TonB_rcpt_CS"/>
</dbReference>